<evidence type="ECO:0000313" key="12">
    <source>
        <dbReference type="Proteomes" id="UP001500518"/>
    </source>
</evidence>
<reference evidence="12" key="1">
    <citation type="journal article" date="2019" name="Int. J. Syst. Evol. Microbiol.">
        <title>The Global Catalogue of Microorganisms (GCM) 10K type strain sequencing project: providing services to taxonomists for standard genome sequencing and annotation.</title>
        <authorList>
            <consortium name="The Broad Institute Genomics Platform"/>
            <consortium name="The Broad Institute Genome Sequencing Center for Infectious Disease"/>
            <person name="Wu L."/>
            <person name="Ma J."/>
        </authorList>
    </citation>
    <scope>NUCLEOTIDE SEQUENCE [LARGE SCALE GENOMIC DNA]</scope>
    <source>
        <strain evidence="12">JCM 18014</strain>
    </source>
</reference>
<evidence type="ECO:0000256" key="2">
    <source>
        <dbReference type="ARBA" id="ARBA00012961"/>
    </source>
</evidence>
<dbReference type="HAMAP" id="MF_00328">
    <property type="entry name" value="Guanylate_kinase"/>
    <property type="match status" value="1"/>
</dbReference>
<evidence type="ECO:0000256" key="5">
    <source>
        <dbReference type="ARBA" id="ARBA00022741"/>
    </source>
</evidence>
<keyword evidence="9" id="KW-0963">Cytoplasm</keyword>
<dbReference type="InterPro" id="IPR008144">
    <property type="entry name" value="Guanylate_kin-like_dom"/>
</dbReference>
<dbReference type="CDD" id="cd00071">
    <property type="entry name" value="GMPK"/>
    <property type="match status" value="1"/>
</dbReference>
<keyword evidence="4 9" id="KW-0808">Transferase</keyword>
<dbReference type="SUPFAM" id="SSF52540">
    <property type="entry name" value="P-loop containing nucleoside triphosphate hydrolases"/>
    <property type="match status" value="1"/>
</dbReference>
<keyword evidence="5 9" id="KW-0547">Nucleotide-binding</keyword>
<dbReference type="PROSITE" id="PS50052">
    <property type="entry name" value="GUANYLATE_KINASE_2"/>
    <property type="match status" value="1"/>
</dbReference>
<dbReference type="SMART" id="SM00072">
    <property type="entry name" value="GuKc"/>
    <property type="match status" value="1"/>
</dbReference>
<evidence type="ECO:0000256" key="1">
    <source>
        <dbReference type="ARBA" id="ARBA00005790"/>
    </source>
</evidence>
<proteinExistence type="inferred from homology"/>
<dbReference type="PANTHER" id="PTHR23117:SF13">
    <property type="entry name" value="GUANYLATE KINASE"/>
    <property type="match status" value="1"/>
</dbReference>
<dbReference type="EMBL" id="BAABHV010000005">
    <property type="protein sequence ID" value="GAA5048688.1"/>
    <property type="molecule type" value="Genomic_DNA"/>
</dbReference>
<organism evidence="11 12">
    <name type="scientific">Erythrobacter westpacificensis</name>
    <dbReference type="NCBI Taxonomy" id="1055231"/>
    <lineage>
        <taxon>Bacteria</taxon>
        <taxon>Pseudomonadati</taxon>
        <taxon>Pseudomonadota</taxon>
        <taxon>Alphaproteobacteria</taxon>
        <taxon>Sphingomonadales</taxon>
        <taxon>Erythrobacteraceae</taxon>
        <taxon>Erythrobacter/Porphyrobacter group</taxon>
        <taxon>Erythrobacter</taxon>
    </lineage>
</organism>
<dbReference type="EC" id="2.7.4.8" evidence="2 9"/>
<sequence length="225" mass="25233">MTESSPSSSQPLARRGLMFILSSPSGAGKTTIARKLLAEVDGIGMSVSVTTRPMRPGEVEGKDYHFVDQATFDAMVENGEFLEWAKVFGNCYGTPKAQIKAGLKAGQDFLFDIDWQGTQQLYQRMETDVVRVFLLPPSIAELEHRLRSRGTDSDEVIAARMDRARFEISHWDGYDYVVVNDDIAGCYDKVLTILEAERMSRARQTGLVDFTRWLMQEPSEPARPA</sequence>
<evidence type="ECO:0000256" key="8">
    <source>
        <dbReference type="ARBA" id="ARBA00030128"/>
    </source>
</evidence>
<comment type="function">
    <text evidence="9">Essential for recycling GMP and indirectly, cGMP.</text>
</comment>
<dbReference type="Pfam" id="PF00625">
    <property type="entry name" value="Guanylate_kin"/>
    <property type="match status" value="1"/>
</dbReference>
<evidence type="ECO:0000259" key="10">
    <source>
        <dbReference type="PROSITE" id="PS50052"/>
    </source>
</evidence>
<dbReference type="GO" id="GO:0016301">
    <property type="term" value="F:kinase activity"/>
    <property type="evidence" value="ECO:0007669"/>
    <property type="project" value="UniProtKB-KW"/>
</dbReference>
<evidence type="ECO:0000256" key="6">
    <source>
        <dbReference type="ARBA" id="ARBA00022777"/>
    </source>
</evidence>
<dbReference type="Gene3D" id="3.30.63.10">
    <property type="entry name" value="Guanylate Kinase phosphate binding domain"/>
    <property type="match status" value="1"/>
</dbReference>
<evidence type="ECO:0000256" key="3">
    <source>
        <dbReference type="ARBA" id="ARBA00016296"/>
    </source>
</evidence>
<name>A0ABP9K464_9SPHN</name>
<dbReference type="RefSeq" id="WP_346031665.1">
    <property type="nucleotide sequence ID" value="NZ_BAABHV010000005.1"/>
</dbReference>
<dbReference type="Proteomes" id="UP001500518">
    <property type="component" value="Unassembled WGS sequence"/>
</dbReference>
<dbReference type="PANTHER" id="PTHR23117">
    <property type="entry name" value="GUANYLATE KINASE-RELATED"/>
    <property type="match status" value="1"/>
</dbReference>
<comment type="subcellular location">
    <subcellularLocation>
        <location evidence="9">Cytoplasm</location>
    </subcellularLocation>
</comment>
<evidence type="ECO:0000313" key="11">
    <source>
        <dbReference type="EMBL" id="GAA5048688.1"/>
    </source>
</evidence>
<gene>
    <name evidence="9 11" type="primary">gmk</name>
    <name evidence="11" type="ORF">GCM10023208_06090</name>
</gene>
<comment type="similarity">
    <text evidence="1 9">Belongs to the guanylate kinase family.</text>
</comment>
<dbReference type="InterPro" id="IPR017665">
    <property type="entry name" value="Guanylate_kinase"/>
</dbReference>
<keyword evidence="6 9" id="KW-0418">Kinase</keyword>
<dbReference type="NCBIfam" id="TIGR03263">
    <property type="entry name" value="guanyl_kin"/>
    <property type="match status" value="1"/>
</dbReference>
<evidence type="ECO:0000256" key="4">
    <source>
        <dbReference type="ARBA" id="ARBA00022679"/>
    </source>
</evidence>
<evidence type="ECO:0000256" key="9">
    <source>
        <dbReference type="HAMAP-Rule" id="MF_00328"/>
    </source>
</evidence>
<feature type="binding site" evidence="9">
    <location>
        <begin position="23"/>
        <end position="30"/>
    </location>
    <ligand>
        <name>ATP</name>
        <dbReference type="ChEBI" id="CHEBI:30616"/>
    </ligand>
</feature>
<dbReference type="InterPro" id="IPR027417">
    <property type="entry name" value="P-loop_NTPase"/>
</dbReference>
<dbReference type="InterPro" id="IPR020590">
    <property type="entry name" value="Guanylate_kinase_CS"/>
</dbReference>
<evidence type="ECO:0000256" key="7">
    <source>
        <dbReference type="ARBA" id="ARBA00022840"/>
    </source>
</evidence>
<dbReference type="Gene3D" id="3.40.50.300">
    <property type="entry name" value="P-loop containing nucleotide triphosphate hydrolases"/>
    <property type="match status" value="1"/>
</dbReference>
<protein>
    <recommendedName>
        <fullName evidence="3 9">Guanylate kinase</fullName>
        <ecNumber evidence="2 9">2.7.4.8</ecNumber>
    </recommendedName>
    <alternativeName>
        <fullName evidence="8 9">GMP kinase</fullName>
    </alternativeName>
</protein>
<dbReference type="InterPro" id="IPR008145">
    <property type="entry name" value="GK/Ca_channel_bsu"/>
</dbReference>
<comment type="catalytic activity">
    <reaction evidence="9">
        <text>GMP + ATP = GDP + ADP</text>
        <dbReference type="Rhea" id="RHEA:20780"/>
        <dbReference type="ChEBI" id="CHEBI:30616"/>
        <dbReference type="ChEBI" id="CHEBI:58115"/>
        <dbReference type="ChEBI" id="CHEBI:58189"/>
        <dbReference type="ChEBI" id="CHEBI:456216"/>
        <dbReference type="EC" id="2.7.4.8"/>
    </reaction>
</comment>
<accession>A0ABP9K464</accession>
<feature type="domain" description="Guanylate kinase-like" evidence="10">
    <location>
        <begin position="16"/>
        <end position="195"/>
    </location>
</feature>
<keyword evidence="12" id="KW-1185">Reference proteome</keyword>
<keyword evidence="7 9" id="KW-0067">ATP-binding</keyword>
<dbReference type="PROSITE" id="PS00856">
    <property type="entry name" value="GUANYLATE_KINASE_1"/>
    <property type="match status" value="1"/>
</dbReference>
<comment type="caution">
    <text evidence="11">The sequence shown here is derived from an EMBL/GenBank/DDBJ whole genome shotgun (WGS) entry which is preliminary data.</text>
</comment>